<dbReference type="GO" id="GO:0016301">
    <property type="term" value="F:kinase activity"/>
    <property type="evidence" value="ECO:0007669"/>
    <property type="project" value="UniProtKB-KW"/>
</dbReference>
<dbReference type="PROSITE" id="PS00108">
    <property type="entry name" value="PROTEIN_KINASE_ST"/>
    <property type="match status" value="1"/>
</dbReference>
<evidence type="ECO:0000256" key="2">
    <source>
        <dbReference type="ARBA" id="ARBA00022527"/>
    </source>
</evidence>
<evidence type="ECO:0000256" key="7">
    <source>
        <dbReference type="SAM" id="MobiDB-lite"/>
    </source>
</evidence>
<dbReference type="InterPro" id="IPR011990">
    <property type="entry name" value="TPR-like_helical_dom_sf"/>
</dbReference>
<keyword evidence="6" id="KW-0067">ATP-binding</keyword>
<evidence type="ECO:0000259" key="8">
    <source>
        <dbReference type="PROSITE" id="PS50011"/>
    </source>
</evidence>
<sequence length="522" mass="56505">MGRRTVIAERYELDPLSRRSGGMGEVWFGYDKKLDRPVAVKFVRVDRQSDVADELTKRFVRESRITARLEHPGVPAVYDCGSHGDDLYLVMQLVDGCPVSSVLDETEVPVAWAVAIAAQACSVLAVAHARSLVHRDLKPANLMLCPDGTVKVLDFGIAAAFAPNLATRLTRTGVVVGTPDYMAPEQAVNGTTTAQSDLYSLGVVLDELLAGDNQFAGATALASMRNHAEVAPRPLRARRREVPEGLERLVLWLLAKSPGDRPATAGVVYERLMDFCRDLPPFPGYVDLGSPHPVRMYAAVVGRGGLGAPGTSGRRSGPERHVSARQSEGPHRVGLETVGRKDINLVRWDAKALKAQSRFAQAADVLADAVGSAGRAFGARDPEVVDLRIELADALFLGGDYRRAAPEFRGLAADLAEREGPGHDLVLRCRLMEANCHAAIGETSRALAQMGALLEDERRFGVDEERTLELRRQIGLLELGSGDRTRAKATLGALLPDLERRYGSGHPTVGKVREILESLNSP</sequence>
<feature type="region of interest" description="Disordered" evidence="7">
    <location>
        <begin position="307"/>
        <end position="331"/>
    </location>
</feature>
<organism evidence="9 10">
    <name type="scientific">Streptosporangium algeriense</name>
    <dbReference type="NCBI Taxonomy" id="1682748"/>
    <lineage>
        <taxon>Bacteria</taxon>
        <taxon>Bacillati</taxon>
        <taxon>Actinomycetota</taxon>
        <taxon>Actinomycetes</taxon>
        <taxon>Streptosporangiales</taxon>
        <taxon>Streptosporangiaceae</taxon>
        <taxon>Streptosporangium</taxon>
    </lineage>
</organism>
<dbReference type="InterPro" id="IPR008271">
    <property type="entry name" value="Ser/Thr_kinase_AS"/>
</dbReference>
<dbReference type="PANTHER" id="PTHR43289">
    <property type="entry name" value="MITOGEN-ACTIVATED PROTEIN KINASE KINASE KINASE 20-RELATED"/>
    <property type="match status" value="1"/>
</dbReference>
<keyword evidence="10" id="KW-1185">Reference proteome</keyword>
<dbReference type="InterPro" id="IPR000719">
    <property type="entry name" value="Prot_kinase_dom"/>
</dbReference>
<evidence type="ECO:0000256" key="1">
    <source>
        <dbReference type="ARBA" id="ARBA00012513"/>
    </source>
</evidence>
<proteinExistence type="predicted"/>
<keyword evidence="3" id="KW-0808">Transferase</keyword>
<dbReference type="InterPro" id="IPR011009">
    <property type="entry name" value="Kinase-like_dom_sf"/>
</dbReference>
<name>A0ABW3DLB4_9ACTN</name>
<reference evidence="10" key="1">
    <citation type="journal article" date="2019" name="Int. J. Syst. Evol. Microbiol.">
        <title>The Global Catalogue of Microorganisms (GCM) 10K type strain sequencing project: providing services to taxonomists for standard genome sequencing and annotation.</title>
        <authorList>
            <consortium name="The Broad Institute Genomics Platform"/>
            <consortium name="The Broad Institute Genome Sequencing Center for Infectious Disease"/>
            <person name="Wu L."/>
            <person name="Ma J."/>
        </authorList>
    </citation>
    <scope>NUCLEOTIDE SEQUENCE [LARGE SCALE GENOMIC DNA]</scope>
    <source>
        <strain evidence="10">CCUG 62974</strain>
    </source>
</reference>
<evidence type="ECO:0000256" key="5">
    <source>
        <dbReference type="ARBA" id="ARBA00022777"/>
    </source>
</evidence>
<dbReference type="Pfam" id="PF00069">
    <property type="entry name" value="Pkinase"/>
    <property type="match status" value="1"/>
</dbReference>
<dbReference type="SUPFAM" id="SSF56112">
    <property type="entry name" value="Protein kinase-like (PK-like)"/>
    <property type="match status" value="1"/>
</dbReference>
<feature type="domain" description="Protein kinase" evidence="8">
    <location>
        <begin position="12"/>
        <end position="273"/>
    </location>
</feature>
<keyword evidence="5 9" id="KW-0418">Kinase</keyword>
<evidence type="ECO:0000256" key="3">
    <source>
        <dbReference type="ARBA" id="ARBA00022679"/>
    </source>
</evidence>
<gene>
    <name evidence="9" type="ORF">ACFQ08_04310</name>
</gene>
<keyword evidence="2" id="KW-0723">Serine/threonine-protein kinase</keyword>
<dbReference type="EC" id="2.7.11.1" evidence="1"/>
<dbReference type="SUPFAM" id="SSF48452">
    <property type="entry name" value="TPR-like"/>
    <property type="match status" value="1"/>
</dbReference>
<dbReference type="Gene3D" id="3.30.200.20">
    <property type="entry name" value="Phosphorylase Kinase, domain 1"/>
    <property type="match status" value="1"/>
</dbReference>
<evidence type="ECO:0000256" key="4">
    <source>
        <dbReference type="ARBA" id="ARBA00022741"/>
    </source>
</evidence>
<keyword evidence="4" id="KW-0547">Nucleotide-binding</keyword>
<dbReference type="Gene3D" id="1.10.510.10">
    <property type="entry name" value="Transferase(Phosphotransferase) domain 1"/>
    <property type="match status" value="1"/>
</dbReference>
<feature type="compositionally biased region" description="Basic and acidic residues" evidence="7">
    <location>
        <begin position="316"/>
        <end position="331"/>
    </location>
</feature>
<dbReference type="CDD" id="cd14014">
    <property type="entry name" value="STKc_PknB_like"/>
    <property type="match status" value="1"/>
</dbReference>
<dbReference type="PROSITE" id="PS50011">
    <property type="entry name" value="PROTEIN_KINASE_DOM"/>
    <property type="match status" value="1"/>
</dbReference>
<evidence type="ECO:0000313" key="10">
    <source>
        <dbReference type="Proteomes" id="UP001597024"/>
    </source>
</evidence>
<dbReference type="SMART" id="SM00220">
    <property type="entry name" value="S_TKc"/>
    <property type="match status" value="1"/>
</dbReference>
<comment type="caution">
    <text evidence="9">The sequence shown here is derived from an EMBL/GenBank/DDBJ whole genome shotgun (WGS) entry which is preliminary data.</text>
</comment>
<protein>
    <recommendedName>
        <fullName evidence="1">non-specific serine/threonine protein kinase</fullName>
        <ecNumber evidence="1">2.7.11.1</ecNumber>
    </recommendedName>
</protein>
<dbReference type="Proteomes" id="UP001597024">
    <property type="component" value="Unassembled WGS sequence"/>
</dbReference>
<dbReference type="PANTHER" id="PTHR43289:SF6">
    <property type="entry name" value="SERINE_THREONINE-PROTEIN KINASE NEKL-3"/>
    <property type="match status" value="1"/>
</dbReference>
<dbReference type="EMBL" id="JBHTHX010000072">
    <property type="protein sequence ID" value="MFD0883779.1"/>
    <property type="molecule type" value="Genomic_DNA"/>
</dbReference>
<dbReference type="Gene3D" id="1.25.40.10">
    <property type="entry name" value="Tetratricopeptide repeat domain"/>
    <property type="match status" value="1"/>
</dbReference>
<accession>A0ABW3DLB4</accession>
<evidence type="ECO:0000256" key="6">
    <source>
        <dbReference type="ARBA" id="ARBA00022840"/>
    </source>
</evidence>
<evidence type="ECO:0000313" key="9">
    <source>
        <dbReference type="EMBL" id="MFD0883779.1"/>
    </source>
</evidence>